<dbReference type="SMART" id="SM00642">
    <property type="entry name" value="Aamy"/>
    <property type="match status" value="1"/>
</dbReference>
<proteinExistence type="inferred from homology"/>
<dbReference type="CDD" id="cd11333">
    <property type="entry name" value="AmyAc_SI_OligoGlu_DGase"/>
    <property type="match status" value="1"/>
</dbReference>
<organism evidence="4 5">
    <name type="scientific">Oerskovia jenensis</name>
    <dbReference type="NCBI Taxonomy" id="162169"/>
    <lineage>
        <taxon>Bacteria</taxon>
        <taxon>Bacillati</taxon>
        <taxon>Actinomycetota</taxon>
        <taxon>Actinomycetes</taxon>
        <taxon>Micrococcales</taxon>
        <taxon>Cellulomonadaceae</taxon>
        <taxon>Oerskovia</taxon>
    </lineage>
</organism>
<feature type="compositionally biased region" description="Low complexity" evidence="2">
    <location>
        <begin position="7"/>
        <end position="20"/>
    </location>
</feature>
<dbReference type="GO" id="GO:0004574">
    <property type="term" value="F:oligo-1,6-glucosidase activity"/>
    <property type="evidence" value="ECO:0007669"/>
    <property type="project" value="UniProtKB-EC"/>
</dbReference>
<dbReference type="InterPro" id="IPR006047">
    <property type="entry name" value="GH13_cat_dom"/>
</dbReference>
<dbReference type="Gene3D" id="2.60.40.1180">
    <property type="entry name" value="Golgi alpha-mannosidase II"/>
    <property type="match status" value="1"/>
</dbReference>
<dbReference type="Proteomes" id="UP000698059">
    <property type="component" value="Unassembled WGS sequence"/>
</dbReference>
<evidence type="ECO:0000259" key="3">
    <source>
        <dbReference type="SMART" id="SM00642"/>
    </source>
</evidence>
<evidence type="ECO:0000313" key="4">
    <source>
        <dbReference type="EMBL" id="MBM7480569.1"/>
    </source>
</evidence>
<keyword evidence="5" id="KW-1185">Reference proteome</keyword>
<protein>
    <submittedName>
        <fullName evidence="4">Oligo-1,6-glucosidase</fullName>
        <ecNumber evidence="4">3.2.1.10</ecNumber>
    </submittedName>
</protein>
<dbReference type="SUPFAM" id="SSF51011">
    <property type="entry name" value="Glycosyl hydrolase domain"/>
    <property type="match status" value="1"/>
</dbReference>
<comment type="caution">
    <text evidence="4">The sequence shown here is derived from an EMBL/GenBank/DDBJ whole genome shotgun (WGS) entry which is preliminary data.</text>
</comment>
<dbReference type="NCBIfam" id="NF008183">
    <property type="entry name" value="PRK10933.1"/>
    <property type="match status" value="1"/>
</dbReference>
<dbReference type="Gene3D" id="3.20.20.80">
    <property type="entry name" value="Glycosidases"/>
    <property type="match status" value="1"/>
</dbReference>
<keyword evidence="4" id="KW-0326">Glycosidase</keyword>
<dbReference type="Pfam" id="PF00128">
    <property type="entry name" value="Alpha-amylase"/>
    <property type="match status" value="1"/>
</dbReference>
<dbReference type="EMBL" id="JAFBBO010000001">
    <property type="protein sequence ID" value="MBM7480569.1"/>
    <property type="molecule type" value="Genomic_DNA"/>
</dbReference>
<dbReference type="SUPFAM" id="SSF51445">
    <property type="entry name" value="(Trans)glycosidases"/>
    <property type="match status" value="1"/>
</dbReference>
<reference evidence="4 5" key="1">
    <citation type="submission" date="2021-01" db="EMBL/GenBank/DDBJ databases">
        <title>Sequencing the genomes of 1000 actinobacteria strains.</title>
        <authorList>
            <person name="Klenk H.-P."/>
        </authorList>
    </citation>
    <scope>NUCLEOTIDE SEQUENCE [LARGE SCALE GENOMIC DNA]</scope>
    <source>
        <strain evidence="4 5">DSM 46000</strain>
    </source>
</reference>
<name>A0ABS2LL14_9CELL</name>
<dbReference type="EC" id="3.2.1.10" evidence="4"/>
<dbReference type="InterPro" id="IPR013780">
    <property type="entry name" value="Glyco_hydro_b"/>
</dbReference>
<dbReference type="Gene3D" id="3.90.400.10">
    <property type="entry name" value="Oligo-1,6-glucosidase, Domain 2"/>
    <property type="match status" value="1"/>
</dbReference>
<dbReference type="PANTHER" id="PTHR10357">
    <property type="entry name" value="ALPHA-AMYLASE FAMILY MEMBER"/>
    <property type="match status" value="1"/>
</dbReference>
<evidence type="ECO:0000256" key="1">
    <source>
        <dbReference type="ARBA" id="ARBA00008061"/>
    </source>
</evidence>
<feature type="domain" description="Glycosyl hydrolase family 13 catalytic" evidence="3">
    <location>
        <begin position="38"/>
        <end position="452"/>
    </location>
</feature>
<dbReference type="InterPro" id="IPR017853">
    <property type="entry name" value="GH"/>
</dbReference>
<feature type="region of interest" description="Disordered" evidence="2">
    <location>
        <begin position="1"/>
        <end position="24"/>
    </location>
</feature>
<evidence type="ECO:0000256" key="2">
    <source>
        <dbReference type="SAM" id="MobiDB-lite"/>
    </source>
</evidence>
<evidence type="ECO:0000313" key="5">
    <source>
        <dbReference type="Proteomes" id="UP000698059"/>
    </source>
</evidence>
<dbReference type="InterPro" id="IPR045857">
    <property type="entry name" value="O16G_dom_2"/>
</dbReference>
<accession>A0ABS2LL14</accession>
<comment type="similarity">
    <text evidence="1">Belongs to the glycosyl hydrolase 13 family.</text>
</comment>
<dbReference type="PANTHER" id="PTHR10357:SF179">
    <property type="entry name" value="NEUTRAL AND BASIC AMINO ACID TRANSPORT PROTEIN RBAT"/>
    <property type="match status" value="1"/>
</dbReference>
<sequence>MSDETARAVPPASSPAPRRAGGWSAGEPPWWTNAVVYQIYPRSFQDSDGDGIGDLRGIERRLDHLVALGVDVVWLSPVYRSPQDDNGYDISDYQDVDPMFGTLEDLDRLLAASHDRGLRVVMDLVVNHSSDEHAWFRASRSSRTDDKRDWYWWRPAREGMEPGTPGAEPTNWRSFFGGSAWEYDQATGEYFLHLFSRKQPDLNWENPDVRRAVHDMMTWWLDRGVDGFRMDVINLISKVPALPDGEVRYGAYGDGSPFYTSGPRVHEFLQEMHREVFAGRPEKLLTVGETPGVTIEDGVLFTDPERHEVDMVFQFEHVGIDHGESKWDVKPLRLTDLKATFGRWQAGLAERGWNSLYWNNHDQPRIVSRFGDDGVHRVASAKALALLLHLHRGTPYVYQGEELGMTNAGFTSIDQYQDIESLGHFHELVDAGVATEEQMLAALRAMSRDNARTPVQWDESEHAGFTTGTPWLAVNPNHAWFNAEAERADLGSVFHFYRRLIALRHDVPVVALGDFHLLLPEHEAVYAFTRALDLPYPVEGPDGVASAASTASRDELLVLVNVGGAEQEVPPEVLAGWEDAELLISTHDDAAGPRGGLASARSSVLRPWEGLVLRRS</sequence>
<keyword evidence="4" id="KW-0378">Hydrolase</keyword>
<gene>
    <name evidence="4" type="ORF">JOD49_003489</name>
</gene>